<accession>A0A542EJU6</accession>
<keyword evidence="2" id="KW-1185">Reference proteome</keyword>
<evidence type="ECO:0000313" key="1">
    <source>
        <dbReference type="EMBL" id="TQJ15612.1"/>
    </source>
</evidence>
<reference evidence="1 2" key="1">
    <citation type="submission" date="2019-06" db="EMBL/GenBank/DDBJ databases">
        <title>Sequencing the genomes of 1000 actinobacteria strains.</title>
        <authorList>
            <person name="Klenk H.-P."/>
        </authorList>
    </citation>
    <scope>NUCLEOTIDE SEQUENCE [LARGE SCALE GENOMIC DNA]</scope>
    <source>
        <strain evidence="1 2">DSM 19828</strain>
    </source>
</reference>
<protein>
    <submittedName>
        <fullName evidence="1">Uncharacterized protein</fullName>
    </submittedName>
</protein>
<dbReference type="AlphaFoldDB" id="A0A542EJU6"/>
<sequence>MLMITREGFHNSHIDPSKACGGLTVAVGGEGP</sequence>
<gene>
    <name evidence="1" type="ORF">FB459_3169</name>
</gene>
<dbReference type="EMBL" id="VFMO01000001">
    <property type="protein sequence ID" value="TQJ15612.1"/>
    <property type="molecule type" value="Genomic_DNA"/>
</dbReference>
<evidence type="ECO:0000313" key="2">
    <source>
        <dbReference type="Proteomes" id="UP000320806"/>
    </source>
</evidence>
<comment type="caution">
    <text evidence="1">The sequence shown here is derived from an EMBL/GenBank/DDBJ whole genome shotgun (WGS) entry which is preliminary data.</text>
</comment>
<name>A0A542EJU6_9MICO</name>
<dbReference type="Proteomes" id="UP000320806">
    <property type="component" value="Unassembled WGS sequence"/>
</dbReference>
<organism evidence="1 2">
    <name type="scientific">Yimella lutea</name>
    <dbReference type="NCBI Taxonomy" id="587872"/>
    <lineage>
        <taxon>Bacteria</taxon>
        <taxon>Bacillati</taxon>
        <taxon>Actinomycetota</taxon>
        <taxon>Actinomycetes</taxon>
        <taxon>Micrococcales</taxon>
        <taxon>Dermacoccaceae</taxon>
        <taxon>Yimella</taxon>
    </lineage>
</organism>
<proteinExistence type="predicted"/>